<feature type="compositionally biased region" description="Basic residues" evidence="1">
    <location>
        <begin position="113"/>
        <end position="126"/>
    </location>
</feature>
<dbReference type="AlphaFoldDB" id="A0AAW2L8S4"/>
<reference evidence="2" key="1">
    <citation type="submission" date="2020-06" db="EMBL/GenBank/DDBJ databases">
        <authorList>
            <person name="Li T."/>
            <person name="Hu X."/>
            <person name="Zhang T."/>
            <person name="Song X."/>
            <person name="Zhang H."/>
            <person name="Dai N."/>
            <person name="Sheng W."/>
            <person name="Hou X."/>
            <person name="Wei L."/>
        </authorList>
    </citation>
    <scope>NUCLEOTIDE SEQUENCE</scope>
    <source>
        <strain evidence="2">G01</strain>
        <tissue evidence="2">Leaf</tissue>
    </source>
</reference>
<accession>A0AAW2L8S4</accession>
<evidence type="ECO:0000256" key="1">
    <source>
        <dbReference type="SAM" id="MobiDB-lite"/>
    </source>
</evidence>
<comment type="caution">
    <text evidence="2">The sequence shown here is derived from an EMBL/GenBank/DDBJ whole genome shotgun (WGS) entry which is preliminary data.</text>
</comment>
<protein>
    <submittedName>
        <fullName evidence="2">Uncharacterized protein</fullName>
    </submittedName>
</protein>
<organism evidence="2">
    <name type="scientific">Sesamum angustifolium</name>
    <dbReference type="NCBI Taxonomy" id="2727405"/>
    <lineage>
        <taxon>Eukaryota</taxon>
        <taxon>Viridiplantae</taxon>
        <taxon>Streptophyta</taxon>
        <taxon>Embryophyta</taxon>
        <taxon>Tracheophyta</taxon>
        <taxon>Spermatophyta</taxon>
        <taxon>Magnoliopsida</taxon>
        <taxon>eudicotyledons</taxon>
        <taxon>Gunneridae</taxon>
        <taxon>Pentapetalae</taxon>
        <taxon>asterids</taxon>
        <taxon>lamiids</taxon>
        <taxon>Lamiales</taxon>
        <taxon>Pedaliaceae</taxon>
        <taxon>Sesamum</taxon>
    </lineage>
</organism>
<evidence type="ECO:0000313" key="2">
    <source>
        <dbReference type="EMBL" id="KAL0314979.1"/>
    </source>
</evidence>
<feature type="region of interest" description="Disordered" evidence="1">
    <location>
        <begin position="63"/>
        <end position="126"/>
    </location>
</feature>
<proteinExistence type="predicted"/>
<gene>
    <name evidence="2" type="ORF">Sangu_2342300</name>
</gene>
<feature type="compositionally biased region" description="Basic residues" evidence="1">
    <location>
        <begin position="1"/>
        <end position="17"/>
    </location>
</feature>
<feature type="region of interest" description="Disordered" evidence="1">
    <location>
        <begin position="1"/>
        <end position="23"/>
    </location>
</feature>
<sequence length="151" mass="17355">MSPRRNSRNRKNPRVRRLLSDPVIPKNVGEVARVHVPAGQANKALLAPYSHIKVEHHFAQSLEQRYKKSSPLLKKKSNFWRSRSEVLKPNLPKPQKQLSKQEEPRASPQVTRPTKRKVDRRARKRVAGKAGKRVLIRVLSNILLLLSVNNC</sequence>
<reference evidence="2" key="2">
    <citation type="journal article" date="2024" name="Plant">
        <title>Genomic evolution and insights into agronomic trait innovations of Sesamum species.</title>
        <authorList>
            <person name="Miao H."/>
            <person name="Wang L."/>
            <person name="Qu L."/>
            <person name="Liu H."/>
            <person name="Sun Y."/>
            <person name="Le M."/>
            <person name="Wang Q."/>
            <person name="Wei S."/>
            <person name="Zheng Y."/>
            <person name="Lin W."/>
            <person name="Duan Y."/>
            <person name="Cao H."/>
            <person name="Xiong S."/>
            <person name="Wang X."/>
            <person name="Wei L."/>
            <person name="Li C."/>
            <person name="Ma Q."/>
            <person name="Ju M."/>
            <person name="Zhao R."/>
            <person name="Li G."/>
            <person name="Mu C."/>
            <person name="Tian Q."/>
            <person name="Mei H."/>
            <person name="Zhang T."/>
            <person name="Gao T."/>
            <person name="Zhang H."/>
        </authorList>
    </citation>
    <scope>NUCLEOTIDE SEQUENCE</scope>
    <source>
        <strain evidence="2">G01</strain>
    </source>
</reference>
<dbReference type="EMBL" id="JACGWK010000015">
    <property type="protein sequence ID" value="KAL0314979.1"/>
    <property type="molecule type" value="Genomic_DNA"/>
</dbReference>
<name>A0AAW2L8S4_9LAMI</name>